<evidence type="ECO:0000313" key="2">
    <source>
        <dbReference type="Proteomes" id="UP000570361"/>
    </source>
</evidence>
<evidence type="ECO:0000313" key="1">
    <source>
        <dbReference type="EMBL" id="MBB3109634.1"/>
    </source>
</evidence>
<dbReference type="EMBL" id="JACHXK010000003">
    <property type="protein sequence ID" value="MBB3109634.1"/>
    <property type="molecule type" value="Genomic_DNA"/>
</dbReference>
<reference evidence="1 2" key="1">
    <citation type="submission" date="2020-08" db="EMBL/GenBank/DDBJ databases">
        <title>Genomic Encyclopedia of Type Strains, Phase III (KMG-III): the genomes of soil and plant-associated and newly described type strains.</title>
        <authorList>
            <person name="Whitman W."/>
        </authorList>
    </citation>
    <scope>NUCLEOTIDE SEQUENCE [LARGE SCALE GENOMIC DNA]</scope>
    <source>
        <strain evidence="1 2">CECT 5862</strain>
    </source>
</reference>
<accession>A0A7W5FM54</accession>
<dbReference type="Proteomes" id="UP000570361">
    <property type="component" value="Unassembled WGS sequence"/>
</dbReference>
<comment type="caution">
    <text evidence="1">The sequence shown here is derived from an EMBL/GenBank/DDBJ whole genome shotgun (WGS) entry which is preliminary data.</text>
</comment>
<sequence length="29" mass="3475">MILIWISQFYSKLSLIYVAYGVFQKFTTN</sequence>
<gene>
    <name evidence="1" type="ORF">FHS18_001697</name>
</gene>
<keyword evidence="2" id="KW-1185">Reference proteome</keyword>
<dbReference type="AlphaFoldDB" id="A0A7W5FM54"/>
<protein>
    <submittedName>
        <fullName evidence="1">Uncharacterized protein</fullName>
    </submittedName>
</protein>
<proteinExistence type="predicted"/>
<organism evidence="1 2">
    <name type="scientific">Paenibacillus phyllosphaerae</name>
    <dbReference type="NCBI Taxonomy" id="274593"/>
    <lineage>
        <taxon>Bacteria</taxon>
        <taxon>Bacillati</taxon>
        <taxon>Bacillota</taxon>
        <taxon>Bacilli</taxon>
        <taxon>Bacillales</taxon>
        <taxon>Paenibacillaceae</taxon>
        <taxon>Paenibacillus</taxon>
    </lineage>
</organism>
<name>A0A7W5FM54_9BACL</name>